<evidence type="ECO:0000313" key="3">
    <source>
        <dbReference type="Proteomes" id="UP000785679"/>
    </source>
</evidence>
<dbReference type="EMBL" id="RRYP01025619">
    <property type="protein sequence ID" value="TNV71932.1"/>
    <property type="molecule type" value="Genomic_DNA"/>
</dbReference>
<proteinExistence type="predicted"/>
<accession>A0A8J8NBE1</accession>
<feature type="compositionally biased region" description="Acidic residues" evidence="1">
    <location>
        <begin position="163"/>
        <end position="173"/>
    </location>
</feature>
<name>A0A8J8NBE1_HALGN</name>
<keyword evidence="3" id="KW-1185">Reference proteome</keyword>
<feature type="region of interest" description="Disordered" evidence="1">
    <location>
        <begin position="86"/>
        <end position="105"/>
    </location>
</feature>
<gene>
    <name evidence="2" type="ORF">FGO68_gene7860</name>
</gene>
<reference evidence="2" key="1">
    <citation type="submission" date="2019-06" db="EMBL/GenBank/DDBJ databases">
        <authorList>
            <person name="Zheng W."/>
        </authorList>
    </citation>
    <scope>NUCLEOTIDE SEQUENCE</scope>
    <source>
        <strain evidence="2">QDHG01</strain>
    </source>
</reference>
<protein>
    <submittedName>
        <fullName evidence="2">Uncharacterized protein</fullName>
    </submittedName>
</protein>
<evidence type="ECO:0000313" key="2">
    <source>
        <dbReference type="EMBL" id="TNV71932.1"/>
    </source>
</evidence>
<dbReference type="Proteomes" id="UP000785679">
    <property type="component" value="Unassembled WGS sequence"/>
</dbReference>
<organism evidence="2 3">
    <name type="scientific">Halteria grandinella</name>
    <dbReference type="NCBI Taxonomy" id="5974"/>
    <lineage>
        <taxon>Eukaryota</taxon>
        <taxon>Sar</taxon>
        <taxon>Alveolata</taxon>
        <taxon>Ciliophora</taxon>
        <taxon>Intramacronucleata</taxon>
        <taxon>Spirotrichea</taxon>
        <taxon>Stichotrichia</taxon>
        <taxon>Sporadotrichida</taxon>
        <taxon>Halteriidae</taxon>
        <taxon>Halteria</taxon>
    </lineage>
</organism>
<dbReference type="AlphaFoldDB" id="A0A8J8NBE1"/>
<feature type="region of interest" description="Disordered" evidence="1">
    <location>
        <begin position="142"/>
        <end position="190"/>
    </location>
</feature>
<evidence type="ECO:0000256" key="1">
    <source>
        <dbReference type="SAM" id="MobiDB-lite"/>
    </source>
</evidence>
<sequence length="190" mass="21854">MLAQSYKVKVDMIVERESVMSSYELSLTQWFPRYIVLRKQVEGAFSNDKINAPQEESAQGGNAMVQQVTTLVREAQQMLERTSTDLRKQMTAKHSDGAGSEEVQELRNEVREFGKRIQGLEVDCKDIKSLLQQFVLNSVQNGGDEDFNQRSYGKPKLSQEYVVNDEEEEDEEHEGLFQSQQTIQKRKAQK</sequence>
<comment type="caution">
    <text evidence="2">The sequence shown here is derived from an EMBL/GenBank/DDBJ whole genome shotgun (WGS) entry which is preliminary data.</text>
</comment>
<feature type="compositionally biased region" description="Basic and acidic residues" evidence="1">
    <location>
        <begin position="86"/>
        <end position="96"/>
    </location>
</feature>